<feature type="domain" description="Methyl-accepting transducer" evidence="8">
    <location>
        <begin position="276"/>
        <end position="512"/>
    </location>
</feature>
<name>A0A5J5HR06_9BACI</name>
<keyword evidence="11" id="KW-1185">Reference proteome</keyword>
<gene>
    <name evidence="10" type="ORF">F4V44_15920</name>
</gene>
<dbReference type="OrthoDB" id="107771at2"/>
<dbReference type="PRINTS" id="PR00260">
    <property type="entry name" value="CHEMTRNSDUCR"/>
</dbReference>
<dbReference type="GO" id="GO:0007165">
    <property type="term" value="P:signal transduction"/>
    <property type="evidence" value="ECO:0007669"/>
    <property type="project" value="UniProtKB-KW"/>
</dbReference>
<keyword evidence="7" id="KW-0812">Transmembrane</keyword>
<proteinExistence type="inferred from homology"/>
<dbReference type="SMART" id="SM00304">
    <property type="entry name" value="HAMP"/>
    <property type="match status" value="1"/>
</dbReference>
<protein>
    <submittedName>
        <fullName evidence="10">Methyl-accepting chemotaxis protein</fullName>
    </submittedName>
</protein>
<keyword evidence="7" id="KW-1133">Transmembrane helix</keyword>
<dbReference type="InterPro" id="IPR004090">
    <property type="entry name" value="Chemotax_Me-accpt_rcpt"/>
</dbReference>
<dbReference type="Gene3D" id="1.10.287.950">
    <property type="entry name" value="Methyl-accepting chemotaxis protein"/>
    <property type="match status" value="1"/>
</dbReference>
<evidence type="ECO:0000256" key="3">
    <source>
        <dbReference type="ARBA" id="ARBA00023136"/>
    </source>
</evidence>
<comment type="subcellular location">
    <subcellularLocation>
        <location evidence="1">Cell membrane</location>
    </subcellularLocation>
</comment>
<dbReference type="PROSITE" id="PS50885">
    <property type="entry name" value="HAMP"/>
    <property type="match status" value="1"/>
</dbReference>
<evidence type="ECO:0000256" key="7">
    <source>
        <dbReference type="SAM" id="Phobius"/>
    </source>
</evidence>
<dbReference type="InterPro" id="IPR004089">
    <property type="entry name" value="MCPsignal_dom"/>
</dbReference>
<keyword evidence="4 6" id="KW-0807">Transducer</keyword>
<keyword evidence="2" id="KW-1003">Cell membrane</keyword>
<evidence type="ECO:0000256" key="4">
    <source>
        <dbReference type="ARBA" id="ARBA00023224"/>
    </source>
</evidence>
<reference evidence="10 11" key="1">
    <citation type="submission" date="2019-09" db="EMBL/GenBank/DDBJ databases">
        <title>Whole genome sequences of isolates from the Mars Exploration Rovers.</title>
        <authorList>
            <person name="Seuylemezian A."/>
            <person name="Vaishampayan P."/>
        </authorList>
    </citation>
    <scope>NUCLEOTIDE SEQUENCE [LARGE SCALE GENOMIC DNA]</scope>
    <source>
        <strain evidence="10 11">MER_TA_151</strain>
    </source>
</reference>
<sequence>MKMTVGKKLFAGFFGVLIILAATVVISYIELKSVDNNYSELIDDKATKLILIKELDLAIKKEQVGLRGFMILGDDTALNSFNEAYEQYQETSKILDSIITHPTAKGMLQELNQIQQEYYQFSEVVFQLKEDETGEYANLISTQGREIVKRFDQKIQEFTEYQQRLLDNGNKETTAAVQSSMNIVLVLGIIAMAVGVMIAVYIGRMISKPVVAIAEAVEKMASGDLTTEEIKVRNKDEIGDLAHSFNQMTISLREMIRQVGSNAEQVAASAQQLTASAEQTSQATEHIASAMQEVAVGVDNQVQSVEETSQTISEMSIGIQQVANHAHSVSSSAIDASEKALEGGQAIKSAVEQMNSINQTVNGLSEVIGGLGERSKEIGQIIGAITDIAAQTNLLALNAAIEAARAGEHGRGFAVVADEVRKLAEQSAGSAQKISQLISAIQGETNKAVESMDVAAKEVFLGIGIVNTAGQSFRQIEGSINEVTIQIQEISSAVQEMAAGSEQIVQSMQFITEVSESTSSGTQGVSAATEEQLAAMEEISSSANALSTMAVDLQMLIGKFKI</sequence>
<organism evidence="10 11">
    <name type="scientific">Niallia endozanthoxylica</name>
    <dbReference type="NCBI Taxonomy" id="2036016"/>
    <lineage>
        <taxon>Bacteria</taxon>
        <taxon>Bacillati</taxon>
        <taxon>Bacillota</taxon>
        <taxon>Bacilli</taxon>
        <taxon>Bacillales</taxon>
        <taxon>Bacillaceae</taxon>
        <taxon>Niallia</taxon>
    </lineage>
</organism>
<dbReference type="EMBL" id="VYKL01000025">
    <property type="protein sequence ID" value="KAA9022014.1"/>
    <property type="molecule type" value="Genomic_DNA"/>
</dbReference>
<dbReference type="SMART" id="SM00283">
    <property type="entry name" value="MA"/>
    <property type="match status" value="1"/>
</dbReference>
<dbReference type="PANTHER" id="PTHR32089:SF112">
    <property type="entry name" value="LYSOZYME-LIKE PROTEIN-RELATED"/>
    <property type="match status" value="1"/>
</dbReference>
<comment type="similarity">
    <text evidence="5">Belongs to the methyl-accepting chemotaxis (MCP) protein family.</text>
</comment>
<dbReference type="SUPFAM" id="SSF58104">
    <property type="entry name" value="Methyl-accepting chemotaxis protein (MCP) signaling domain"/>
    <property type="match status" value="1"/>
</dbReference>
<dbReference type="GO" id="GO:0004888">
    <property type="term" value="F:transmembrane signaling receptor activity"/>
    <property type="evidence" value="ECO:0007669"/>
    <property type="project" value="InterPro"/>
</dbReference>
<dbReference type="InterPro" id="IPR007891">
    <property type="entry name" value="CHASE3"/>
</dbReference>
<evidence type="ECO:0000313" key="10">
    <source>
        <dbReference type="EMBL" id="KAA9022014.1"/>
    </source>
</evidence>
<dbReference type="Pfam" id="PF00015">
    <property type="entry name" value="MCPsignal"/>
    <property type="match status" value="1"/>
</dbReference>
<evidence type="ECO:0000313" key="11">
    <source>
        <dbReference type="Proteomes" id="UP000326671"/>
    </source>
</evidence>
<dbReference type="PANTHER" id="PTHR32089">
    <property type="entry name" value="METHYL-ACCEPTING CHEMOTAXIS PROTEIN MCPB"/>
    <property type="match status" value="1"/>
</dbReference>
<dbReference type="GO" id="GO:0005886">
    <property type="term" value="C:plasma membrane"/>
    <property type="evidence" value="ECO:0007669"/>
    <property type="project" value="UniProtKB-SubCell"/>
</dbReference>
<dbReference type="GO" id="GO:0006935">
    <property type="term" value="P:chemotaxis"/>
    <property type="evidence" value="ECO:0007669"/>
    <property type="project" value="InterPro"/>
</dbReference>
<evidence type="ECO:0000256" key="5">
    <source>
        <dbReference type="ARBA" id="ARBA00029447"/>
    </source>
</evidence>
<accession>A0A5J5HR06</accession>
<evidence type="ECO:0000259" key="8">
    <source>
        <dbReference type="PROSITE" id="PS50111"/>
    </source>
</evidence>
<dbReference type="Proteomes" id="UP000326671">
    <property type="component" value="Unassembled WGS sequence"/>
</dbReference>
<dbReference type="CDD" id="cd11386">
    <property type="entry name" value="MCP_signal"/>
    <property type="match status" value="1"/>
</dbReference>
<evidence type="ECO:0000259" key="9">
    <source>
        <dbReference type="PROSITE" id="PS50885"/>
    </source>
</evidence>
<evidence type="ECO:0000256" key="2">
    <source>
        <dbReference type="ARBA" id="ARBA00022475"/>
    </source>
</evidence>
<evidence type="ECO:0000256" key="1">
    <source>
        <dbReference type="ARBA" id="ARBA00004236"/>
    </source>
</evidence>
<feature type="transmembrane region" description="Helical" evidence="7">
    <location>
        <begin position="183"/>
        <end position="202"/>
    </location>
</feature>
<feature type="domain" description="HAMP" evidence="9">
    <location>
        <begin position="204"/>
        <end position="257"/>
    </location>
</feature>
<dbReference type="Pfam" id="PF05227">
    <property type="entry name" value="CHASE3"/>
    <property type="match status" value="1"/>
</dbReference>
<dbReference type="AlphaFoldDB" id="A0A5J5HR06"/>
<dbReference type="CDD" id="cd06225">
    <property type="entry name" value="HAMP"/>
    <property type="match status" value="1"/>
</dbReference>
<keyword evidence="3 7" id="KW-0472">Membrane</keyword>
<comment type="caution">
    <text evidence="10">The sequence shown here is derived from an EMBL/GenBank/DDBJ whole genome shotgun (WGS) entry which is preliminary data.</text>
</comment>
<dbReference type="PROSITE" id="PS50111">
    <property type="entry name" value="CHEMOTAXIS_TRANSDUC_2"/>
    <property type="match status" value="1"/>
</dbReference>
<evidence type="ECO:0000256" key="6">
    <source>
        <dbReference type="PROSITE-ProRule" id="PRU00284"/>
    </source>
</evidence>
<dbReference type="InterPro" id="IPR003660">
    <property type="entry name" value="HAMP_dom"/>
</dbReference>
<dbReference type="Gene3D" id="6.10.340.10">
    <property type="match status" value="1"/>
</dbReference>
<dbReference type="Pfam" id="PF00672">
    <property type="entry name" value="HAMP"/>
    <property type="match status" value="1"/>
</dbReference>